<comment type="subcellular location">
    <subcellularLocation>
        <location evidence="1">Mitochondrion inner membrane</location>
        <topology evidence="1">Single-pass membrane protein</topology>
    </subcellularLocation>
</comment>
<accession>A0ABR4QDB9</accession>
<comment type="similarity">
    <text evidence="1">Belongs to the MICOS complex subunit Mic13 family.</text>
</comment>
<protein>
    <recommendedName>
        <fullName evidence="1">MICOS complex subunit MIC13</fullName>
    </recommendedName>
</protein>
<evidence type="ECO:0000313" key="2">
    <source>
        <dbReference type="EMBL" id="KAL5107542.1"/>
    </source>
</evidence>
<dbReference type="Pfam" id="PF15884">
    <property type="entry name" value="QIL1"/>
    <property type="match status" value="1"/>
</dbReference>
<keyword evidence="3" id="KW-1185">Reference proteome</keyword>
<comment type="subunit">
    <text evidence="1">Component of the mitochondrial contact site and cristae organizing system (MICOS) complex.</text>
</comment>
<evidence type="ECO:0000313" key="3">
    <source>
        <dbReference type="Proteomes" id="UP001651158"/>
    </source>
</evidence>
<dbReference type="EMBL" id="JAKROA010000004">
    <property type="protein sequence ID" value="KAL5107542.1"/>
    <property type="molecule type" value="Genomic_DNA"/>
</dbReference>
<comment type="function">
    <text evidence="1">Component of the MICOS complex, a large protein complex of the mitochondrial inner membrane that plays crucial roles in the maintenance of crista junctions, inner membrane architecture, and formation of contact sites to the outer membrane.</text>
</comment>
<reference evidence="2 3" key="1">
    <citation type="journal article" date="2022" name="Front. Cell. Infect. Microbiol.">
        <title>The Genomes of Two Strains of Taenia crassiceps the Animal Model for the Study of Human Cysticercosis.</title>
        <authorList>
            <person name="Bobes R.J."/>
            <person name="Estrada K."/>
            <person name="Rios-Valencia D.G."/>
            <person name="Calderon-Gallegos A."/>
            <person name="de la Torre P."/>
            <person name="Carrero J.C."/>
            <person name="Sanchez-Flores A."/>
            <person name="Laclette J.P."/>
        </authorList>
    </citation>
    <scope>NUCLEOTIDE SEQUENCE [LARGE SCALE GENOMIC DNA]</scope>
    <source>
        <strain evidence="2">WFUcys</strain>
    </source>
</reference>
<proteinExistence type="inferred from homology"/>
<keyword evidence="1" id="KW-0472">Membrane</keyword>
<sequence>MYSFLRKIVQPPSEAKQLMAVERKPTGQSSTCLVPNLEKKESSFTKERVEKRMVVPILTSSSMQALRSQDHVAADFESAAEDHLGRAVAKGVWSSSAEGAEAYDDLKTYVVPQVSEAVQKVRSRRLRCRIMLTGR</sequence>
<keyword evidence="1" id="KW-0496">Mitochondrion</keyword>
<organism evidence="2 3">
    <name type="scientific">Taenia crassiceps</name>
    <dbReference type="NCBI Taxonomy" id="6207"/>
    <lineage>
        <taxon>Eukaryota</taxon>
        <taxon>Metazoa</taxon>
        <taxon>Spiralia</taxon>
        <taxon>Lophotrochozoa</taxon>
        <taxon>Platyhelminthes</taxon>
        <taxon>Cestoda</taxon>
        <taxon>Eucestoda</taxon>
        <taxon>Cyclophyllidea</taxon>
        <taxon>Taeniidae</taxon>
        <taxon>Taenia</taxon>
    </lineage>
</organism>
<gene>
    <name evidence="2" type="ORF">TcWFU_003357</name>
</gene>
<evidence type="ECO:0000256" key="1">
    <source>
        <dbReference type="RuleBase" id="RU363009"/>
    </source>
</evidence>
<name>A0ABR4QDB9_9CEST</name>
<dbReference type="Proteomes" id="UP001651158">
    <property type="component" value="Unassembled WGS sequence"/>
</dbReference>
<dbReference type="InterPro" id="IPR026769">
    <property type="entry name" value="Mic13"/>
</dbReference>
<keyword evidence="1" id="KW-0999">Mitochondrion inner membrane</keyword>
<comment type="caution">
    <text evidence="2">The sequence shown here is derived from an EMBL/GenBank/DDBJ whole genome shotgun (WGS) entry which is preliminary data.</text>
</comment>